<dbReference type="AlphaFoldDB" id="A0A7W9ZIW4"/>
<name>A0A7W9ZIW4_NOVIT</name>
<keyword evidence="2" id="KW-1185">Reference proteome</keyword>
<dbReference type="EMBL" id="JACIIX010000020">
    <property type="protein sequence ID" value="MBB6212303.1"/>
    <property type="molecule type" value="Genomic_DNA"/>
</dbReference>
<dbReference type="RefSeq" id="WP_184266048.1">
    <property type="nucleotide sequence ID" value="NZ_JACIIX010000020.1"/>
</dbReference>
<comment type="caution">
    <text evidence="1">The sequence shown here is derived from an EMBL/GenBank/DDBJ whole genome shotgun (WGS) entry which is preliminary data.</text>
</comment>
<dbReference type="Proteomes" id="UP000544872">
    <property type="component" value="Unassembled WGS sequence"/>
</dbReference>
<protein>
    <submittedName>
        <fullName evidence="1">Uncharacterized protein</fullName>
    </submittedName>
</protein>
<evidence type="ECO:0000313" key="2">
    <source>
        <dbReference type="Proteomes" id="UP000544872"/>
    </source>
</evidence>
<proteinExistence type="predicted"/>
<organism evidence="1 2">
    <name type="scientific">Novispirillum itersonii</name>
    <name type="common">Aquaspirillum itersonii</name>
    <dbReference type="NCBI Taxonomy" id="189"/>
    <lineage>
        <taxon>Bacteria</taxon>
        <taxon>Pseudomonadati</taxon>
        <taxon>Pseudomonadota</taxon>
        <taxon>Alphaproteobacteria</taxon>
        <taxon>Rhodospirillales</taxon>
        <taxon>Novispirillaceae</taxon>
        <taxon>Novispirillum</taxon>
    </lineage>
</organism>
<sequence length="171" mass="19504">MHVPSRRKNKSFYRHLEFEWNNTGMVISFDRCVAENAVLRFREREVRRAVRAVAKRLGHVSQGSSERRFYVLGTIDDHAAFDLLHKLDTRLVSIASRPFHPKVVERVLGISTRERLRWSKDGRLPRSGSATFSKGGLITVATHPADKTLELAESPGIIMAWRRADSPELEG</sequence>
<evidence type="ECO:0000313" key="1">
    <source>
        <dbReference type="EMBL" id="MBB6212303.1"/>
    </source>
</evidence>
<gene>
    <name evidence="1" type="ORF">FHS48_003753</name>
</gene>
<reference evidence="1 2" key="1">
    <citation type="submission" date="2020-08" db="EMBL/GenBank/DDBJ databases">
        <title>Genomic Encyclopedia of Type Strains, Phase IV (KMG-IV): sequencing the most valuable type-strain genomes for metagenomic binning, comparative biology and taxonomic classification.</title>
        <authorList>
            <person name="Goeker M."/>
        </authorList>
    </citation>
    <scope>NUCLEOTIDE SEQUENCE [LARGE SCALE GENOMIC DNA]</scope>
    <source>
        <strain evidence="1 2">DSM 11590</strain>
    </source>
</reference>
<accession>A0A7W9ZIW4</accession>